<accession>A0ABP0WC19</accession>
<sequence length="522" mass="58733">MTISLWELRGVEGFEPEDKPRGFIVPPSMELDGQGNLLSEGHDSGPTKLLSKEHDDWDTDLVIWFISEVPALSMESLWSLGGSMGILRSLEQAPTKTQMRFNSAIDAAAAMDAAIAAIDAGMAAIAAIDAAAAMDAAIAAIDAAAAIDATKMCDLQVKIRKILGFVLVVLFIYQYLMGYVERGQWNTYSNGAWEFRATYVCIELRLGSYPFQKFRETPRKFHGITERKHPKTGVIYRYEPWVNFRKPKFYFAGQTTAEKAARIRDVAKFWINMKERNIKERKGYEPYNFAEEDYNYLNLVQEFDPQQSDNEIKRLVLEHAQRFLKEVQQSQEVPIACQPPSAEPGIFGNGEDNTIQGLSAFEEMNEEFVLDAFEHFTEEFLPDYTNEQTADMIEELPSVSPYLDFAGPTIEENIREDPEALISSGGPLLIQLKGTGEITLIAPCNGTGGVDLFTELKVFWKEKWVPAVVNFGPEYYAHEGCSASMHKFVTLQKSGDIQELSLSVEMCDKLADFKNHGWKILL</sequence>
<dbReference type="EMBL" id="OZ020111">
    <property type="protein sequence ID" value="CAK9264383.1"/>
    <property type="molecule type" value="Genomic_DNA"/>
</dbReference>
<name>A0ABP0WC19_9BRYO</name>
<gene>
    <name evidence="1" type="ORF">CSSPJE1EN1_LOCUS9861</name>
</gene>
<dbReference type="Proteomes" id="UP001497444">
    <property type="component" value="Chromosome 16"/>
</dbReference>
<evidence type="ECO:0000313" key="2">
    <source>
        <dbReference type="Proteomes" id="UP001497444"/>
    </source>
</evidence>
<reference evidence="1" key="1">
    <citation type="submission" date="2024-02" db="EMBL/GenBank/DDBJ databases">
        <authorList>
            <consortium name="ELIXIR-Norway"/>
            <consortium name="Elixir Norway"/>
        </authorList>
    </citation>
    <scope>NUCLEOTIDE SEQUENCE</scope>
</reference>
<protein>
    <submittedName>
        <fullName evidence="1">Uncharacterized protein</fullName>
    </submittedName>
</protein>
<proteinExistence type="predicted"/>
<keyword evidence="2" id="KW-1185">Reference proteome</keyword>
<organism evidence="1 2">
    <name type="scientific">Sphagnum jensenii</name>
    <dbReference type="NCBI Taxonomy" id="128206"/>
    <lineage>
        <taxon>Eukaryota</taxon>
        <taxon>Viridiplantae</taxon>
        <taxon>Streptophyta</taxon>
        <taxon>Embryophyta</taxon>
        <taxon>Bryophyta</taxon>
        <taxon>Sphagnophytina</taxon>
        <taxon>Sphagnopsida</taxon>
        <taxon>Sphagnales</taxon>
        <taxon>Sphagnaceae</taxon>
        <taxon>Sphagnum</taxon>
    </lineage>
</organism>
<evidence type="ECO:0000313" key="1">
    <source>
        <dbReference type="EMBL" id="CAK9264383.1"/>
    </source>
</evidence>